<dbReference type="PANTHER" id="PTHR11764:SF20">
    <property type="entry name" value="LANOSTEROL SYNTHASE"/>
    <property type="match status" value="1"/>
</dbReference>
<dbReference type="GO" id="GO:0005811">
    <property type="term" value="C:lipid droplet"/>
    <property type="evidence" value="ECO:0007669"/>
    <property type="project" value="InterPro"/>
</dbReference>
<sequence length="880" mass="97942">MQAASWVLDMAQNALQIMGKADLGEEGVLLVGSAVVVLGGAVVGGVVVGRCILWRGEVSGGWMWSDHLSCRSLSWLELVVGKGVSYPGGPKPPSQRQKHRGRWLDRGLKLPKGWKYVGAGESHKATEEAIYKQTGQRVQMGGEASGRQTWVFDPTFQGIDPPAFEPSSNCNSSDILFRKQQLAAWKGPKPSKATPTTSSDACRKGIEFYQMLQCDDGHFAGDYGGPMFLMPGLIIACYVTGFDLGARKQAMIVYLRNHQQADGGWGTHIEASSTMFGTVLSYVSLRLLGVPSGDTQCIHAREFIRSKGGAVTCPSWAKFWLSLLGVHEWEGVNSIPSEMWLLPLWFPFHPGKLWCHCRMVYLPMCYLYCSRFVNPGKHSDPLLGQLRSEIYVTPYDQVAWDANRHTCCPLDDYSPVTLFQKAAHNVLAFYESYLCLWKLPPFSWLRKAGIEFAISYIKSEDLQTNYVDIGPVNKTLNMLSIWADAGNTKTKEYYMHAARLDDYLWVAEDGMKMQGYNGSQSWDTSFAVQAVIESGMGEDFPGLCQGIYTFLERTQILSTEVSKASEPMRFEDLDSRKKYFRHVSKGGWPFSTSAHGWPISDCTAEGLKGMLGLLPLNCVKQVSKGAYDDQRLFDAVNVLLSYQNSDGGWATYENNRGFGFYEWMNPSEVFGDIMIDYSYVECSSAAMTALAKFSAKHPNHRRDEIAGAIARGGRFIETIQRPDGSWYGSWGVCFTYASFFGVEGLMCAGRGGGSRPVRMCVRFLLKRQNTDGGWGETYLSCVDKVYSQDSMFTHGSSGVVQTAWALLALMAAEVSSASEKEAVNRGIRFLMSTQQPDGDWPQENITGVFNRSCGITYTSYRNVFPIWALARHSKWSKKDA</sequence>
<gene>
    <name evidence="8" type="ORF">HAND00432_LOCUS18107</name>
</gene>
<dbReference type="PROSITE" id="PS01074">
    <property type="entry name" value="TERPENE_SYNTHASES"/>
    <property type="match status" value="1"/>
</dbReference>
<reference evidence="8" key="1">
    <citation type="submission" date="2021-01" db="EMBL/GenBank/DDBJ databases">
        <authorList>
            <person name="Corre E."/>
            <person name="Pelletier E."/>
            <person name="Niang G."/>
            <person name="Scheremetjew M."/>
            <person name="Finn R."/>
            <person name="Kale V."/>
            <person name="Holt S."/>
            <person name="Cochrane G."/>
            <person name="Meng A."/>
            <person name="Brown T."/>
            <person name="Cohen L."/>
        </authorList>
    </citation>
    <scope>NUCLEOTIDE SEQUENCE</scope>
    <source>
        <strain evidence="8">CCMP644</strain>
    </source>
</reference>
<dbReference type="SFLD" id="SFLDG01016">
    <property type="entry name" value="Prenyltransferase_Like_2"/>
    <property type="match status" value="1"/>
</dbReference>
<dbReference type="NCBIfam" id="TIGR01787">
    <property type="entry name" value="squalene_cyclas"/>
    <property type="match status" value="1"/>
</dbReference>
<keyword evidence="2" id="KW-0677">Repeat</keyword>
<dbReference type="InterPro" id="IPR002365">
    <property type="entry name" value="Terpene_synthase_CS"/>
</dbReference>
<dbReference type="PANTHER" id="PTHR11764">
    <property type="entry name" value="TERPENE CYCLASE/MUTASE FAMILY MEMBER"/>
    <property type="match status" value="1"/>
</dbReference>
<name>A0A6U4XWX2_HEMAN</name>
<organism evidence="8">
    <name type="scientific">Hemiselmis andersenii</name>
    <name type="common">Cryptophyte alga</name>
    <dbReference type="NCBI Taxonomy" id="464988"/>
    <lineage>
        <taxon>Eukaryota</taxon>
        <taxon>Cryptophyceae</taxon>
        <taxon>Cryptomonadales</taxon>
        <taxon>Hemiselmidaceae</taxon>
        <taxon>Hemiselmis</taxon>
    </lineage>
</organism>
<dbReference type="InterPro" id="IPR008930">
    <property type="entry name" value="Terpenoid_cyclase/PrenylTrfase"/>
</dbReference>
<dbReference type="CDD" id="cd02892">
    <property type="entry name" value="SQCY_1"/>
    <property type="match status" value="1"/>
</dbReference>
<dbReference type="Gene3D" id="1.50.10.20">
    <property type="match status" value="2"/>
</dbReference>
<evidence type="ECO:0000256" key="3">
    <source>
        <dbReference type="ARBA" id="ARBA00023235"/>
    </source>
</evidence>
<keyword evidence="5" id="KW-0812">Transmembrane</keyword>
<protein>
    <recommendedName>
        <fullName evidence="4">Terpene cyclase/mutase family member</fullName>
        <ecNumber evidence="4">5.4.99.-</ecNumber>
    </recommendedName>
</protein>
<dbReference type="AlphaFoldDB" id="A0A6U4XWX2"/>
<dbReference type="GO" id="GO:0031559">
    <property type="term" value="F:oxidosqualene cyclase activity"/>
    <property type="evidence" value="ECO:0007669"/>
    <property type="project" value="UniProtKB-ARBA"/>
</dbReference>
<evidence type="ECO:0000256" key="1">
    <source>
        <dbReference type="ARBA" id="ARBA00009755"/>
    </source>
</evidence>
<dbReference type="EMBL" id="HBFX01030062">
    <property type="protein sequence ID" value="CAD8966674.1"/>
    <property type="molecule type" value="Transcribed_RNA"/>
</dbReference>
<dbReference type="Pfam" id="PF13249">
    <property type="entry name" value="SQHop_cyclase_N"/>
    <property type="match status" value="1"/>
</dbReference>
<dbReference type="InterPro" id="IPR032696">
    <property type="entry name" value="SQ_cyclase_C"/>
</dbReference>
<dbReference type="InterPro" id="IPR018333">
    <property type="entry name" value="Squalene_cyclase"/>
</dbReference>
<dbReference type="GO" id="GO:0016104">
    <property type="term" value="P:triterpenoid biosynthetic process"/>
    <property type="evidence" value="ECO:0007669"/>
    <property type="project" value="InterPro"/>
</dbReference>
<proteinExistence type="inferred from homology"/>
<evidence type="ECO:0000259" key="6">
    <source>
        <dbReference type="Pfam" id="PF13243"/>
    </source>
</evidence>
<evidence type="ECO:0000256" key="5">
    <source>
        <dbReference type="SAM" id="Phobius"/>
    </source>
</evidence>
<dbReference type="FunFam" id="1.50.10.20:FF:000002">
    <property type="entry name" value="Terpene cyclase/mutase family member"/>
    <property type="match status" value="1"/>
</dbReference>
<comment type="similarity">
    <text evidence="1 4">Belongs to the terpene cyclase/mutase family.</text>
</comment>
<dbReference type="EC" id="5.4.99.-" evidence="4"/>
<evidence type="ECO:0000259" key="7">
    <source>
        <dbReference type="Pfam" id="PF13249"/>
    </source>
</evidence>
<evidence type="ECO:0000313" key="8">
    <source>
        <dbReference type="EMBL" id="CAD8966674.1"/>
    </source>
</evidence>
<feature type="domain" description="Squalene cyclase N-terminal" evidence="7">
    <location>
        <begin position="213"/>
        <end position="459"/>
    </location>
</feature>
<keyword evidence="5" id="KW-0472">Membrane</keyword>
<evidence type="ECO:0000256" key="2">
    <source>
        <dbReference type="ARBA" id="ARBA00022737"/>
    </source>
</evidence>
<dbReference type="Pfam" id="PF13243">
    <property type="entry name" value="SQHop_cyclase_C"/>
    <property type="match status" value="1"/>
</dbReference>
<keyword evidence="5" id="KW-1133">Transmembrane helix</keyword>
<dbReference type="InterPro" id="IPR032697">
    <property type="entry name" value="SQ_cyclase_N"/>
</dbReference>
<accession>A0A6U4XWX2</accession>
<keyword evidence="3 4" id="KW-0413">Isomerase</keyword>
<feature type="transmembrane region" description="Helical" evidence="5">
    <location>
        <begin position="28"/>
        <end position="53"/>
    </location>
</feature>
<evidence type="ECO:0000256" key="4">
    <source>
        <dbReference type="RuleBase" id="RU362003"/>
    </source>
</evidence>
<dbReference type="SUPFAM" id="SSF48239">
    <property type="entry name" value="Terpenoid cyclases/Protein prenyltransferases"/>
    <property type="match status" value="2"/>
</dbReference>
<feature type="domain" description="Squalene cyclase C-terminal" evidence="6">
    <location>
        <begin position="521"/>
        <end position="872"/>
    </location>
</feature>